<dbReference type="CDD" id="cd01879">
    <property type="entry name" value="FeoB"/>
    <property type="match status" value="1"/>
</dbReference>
<dbReference type="PRINTS" id="PR00326">
    <property type="entry name" value="GTP1OBG"/>
</dbReference>
<dbReference type="NCBIfam" id="TIGR00231">
    <property type="entry name" value="small_GTP"/>
    <property type="match status" value="1"/>
</dbReference>
<gene>
    <name evidence="3" type="ORF">COY52_10455</name>
</gene>
<dbReference type="PANTHER" id="PTHR43185:SF1">
    <property type="entry name" value="FE(2+) TRANSPORTER FEOB"/>
    <property type="match status" value="1"/>
</dbReference>
<protein>
    <submittedName>
        <fullName evidence="3">Ferrous iron transporter B</fullName>
    </submittedName>
</protein>
<dbReference type="Pfam" id="PF07670">
    <property type="entry name" value="Gate"/>
    <property type="match status" value="2"/>
</dbReference>
<dbReference type="InterPro" id="IPR011640">
    <property type="entry name" value="Fe2_transport_prot_B_C"/>
</dbReference>
<evidence type="ECO:0000259" key="2">
    <source>
        <dbReference type="PROSITE" id="PS51711"/>
    </source>
</evidence>
<feature type="transmembrane region" description="Helical" evidence="1">
    <location>
        <begin position="448"/>
        <end position="466"/>
    </location>
</feature>
<proteinExistence type="predicted"/>
<sequence>MKKILLMGNPNVGKSAIFTRLTGVKVIASNYPGTTVEFTRGYMKLGEEKTEIIDVPGTYTLEPTCKAEEVAVEMLKEGDIAVNVLDSTNLERNLGLTLQLLRTGIPMVAVLNFWDETKHKGIDIDIKKLEGILGVPVVTTNAVTGEGIKNLVDKLSEAREGNYKYEDEKKWEEIGKLVARVQFLHHRHHRFREFLADACINPITGIPIVIGIFYISFMALRFIGEGIITSLTEPLFEKIWGPLMLRLSGFLGMKGFIHDVLIGHLINGKIDFMQSFGLLTTGLYVEFAAILPYIFAFYLILGILEDIGYLPRIGVLLDRVMHVVGLHGMGFIPMLLGFGCKVPGVLACRTMETKKEKFIAATLMCMTIPCASQTAMIAVLLGRHGPKGLFIVFGTLAFIWITAGALMSKFVPGECPEMFSEMPPYRVPYISAILKKLWMRILNFFQEAFPFVLLGILAVNLLYSLKILEMIGSAAGNFMTKVFGLPAQAIGAVLVGFLRKDVAVGMLIPLNLSLKQLIIACVLLTITFPCAATFSILLKELGIKDMAKSTLIMIATAFIIGIALNLML</sequence>
<dbReference type="Pfam" id="PF02421">
    <property type="entry name" value="FeoB_N"/>
    <property type="match status" value="1"/>
</dbReference>
<feature type="transmembrane region" description="Helical" evidence="1">
    <location>
        <begin position="358"/>
        <end position="382"/>
    </location>
</feature>
<feature type="transmembrane region" description="Helical" evidence="1">
    <location>
        <begin position="283"/>
        <end position="304"/>
    </location>
</feature>
<dbReference type="GO" id="GO:0015093">
    <property type="term" value="F:ferrous iron transmembrane transporter activity"/>
    <property type="evidence" value="ECO:0007669"/>
    <property type="project" value="InterPro"/>
</dbReference>
<evidence type="ECO:0000256" key="1">
    <source>
        <dbReference type="SAM" id="Phobius"/>
    </source>
</evidence>
<dbReference type="AlphaFoldDB" id="A0A2M7S6G2"/>
<dbReference type="InterPro" id="IPR005225">
    <property type="entry name" value="Small_GTP-bd"/>
</dbReference>
<dbReference type="Pfam" id="PF07664">
    <property type="entry name" value="FeoB_C"/>
    <property type="match status" value="1"/>
</dbReference>
<keyword evidence="1" id="KW-1133">Transmembrane helix</keyword>
<organism evidence="3 4">
    <name type="scientific">Candidatus Desantisbacteria bacterium CG_4_10_14_0_8_um_filter_48_22</name>
    <dbReference type="NCBI Taxonomy" id="1974543"/>
    <lineage>
        <taxon>Bacteria</taxon>
        <taxon>Candidatus Desantisiibacteriota</taxon>
    </lineage>
</organism>
<feature type="transmembrane region" description="Helical" evidence="1">
    <location>
        <begin position="550"/>
        <end position="567"/>
    </location>
</feature>
<dbReference type="SUPFAM" id="SSF52540">
    <property type="entry name" value="P-loop containing nucleoside triphosphate hydrolases"/>
    <property type="match status" value="1"/>
</dbReference>
<evidence type="ECO:0000313" key="3">
    <source>
        <dbReference type="EMBL" id="PIZ15145.1"/>
    </source>
</evidence>
<feature type="domain" description="FeoB-type G" evidence="2">
    <location>
        <begin position="1"/>
        <end position="161"/>
    </location>
</feature>
<dbReference type="InterPro" id="IPR011642">
    <property type="entry name" value="Gate_dom"/>
</dbReference>
<dbReference type="PANTHER" id="PTHR43185">
    <property type="entry name" value="FERROUS IRON TRANSPORT PROTEIN B"/>
    <property type="match status" value="1"/>
</dbReference>
<dbReference type="EMBL" id="PFMR01000280">
    <property type="protein sequence ID" value="PIZ15145.1"/>
    <property type="molecule type" value="Genomic_DNA"/>
</dbReference>
<dbReference type="GO" id="GO:0005886">
    <property type="term" value="C:plasma membrane"/>
    <property type="evidence" value="ECO:0007669"/>
    <property type="project" value="TreeGrafter"/>
</dbReference>
<keyword evidence="1" id="KW-0812">Transmembrane</keyword>
<dbReference type="InterPro" id="IPR006073">
    <property type="entry name" value="GTP-bd"/>
</dbReference>
<dbReference type="PROSITE" id="PS51711">
    <property type="entry name" value="G_FEOB"/>
    <property type="match status" value="1"/>
</dbReference>
<feature type="transmembrane region" description="Helical" evidence="1">
    <location>
        <begin position="324"/>
        <end position="346"/>
    </location>
</feature>
<reference evidence="4" key="1">
    <citation type="submission" date="2017-09" db="EMBL/GenBank/DDBJ databases">
        <title>Depth-based differentiation of microbial function through sediment-hosted aquifers and enrichment of novel symbionts in the deep terrestrial subsurface.</title>
        <authorList>
            <person name="Probst A.J."/>
            <person name="Ladd B."/>
            <person name="Jarett J.K."/>
            <person name="Geller-Mcgrath D.E."/>
            <person name="Sieber C.M.K."/>
            <person name="Emerson J.B."/>
            <person name="Anantharaman K."/>
            <person name="Thomas B.C."/>
            <person name="Malmstrom R."/>
            <person name="Stieglmeier M."/>
            <person name="Klingl A."/>
            <person name="Woyke T."/>
            <person name="Ryan C.M."/>
            <person name="Banfield J.F."/>
        </authorList>
    </citation>
    <scope>NUCLEOTIDE SEQUENCE [LARGE SCALE GENOMIC DNA]</scope>
</reference>
<feature type="transmembrane region" description="Helical" evidence="1">
    <location>
        <begin position="517"/>
        <end position="538"/>
    </location>
</feature>
<dbReference type="InterPro" id="IPR050860">
    <property type="entry name" value="FeoB_GTPase"/>
</dbReference>
<keyword evidence="1" id="KW-0472">Membrane</keyword>
<feature type="transmembrane region" description="Helical" evidence="1">
    <location>
        <begin position="388"/>
        <end position="411"/>
    </location>
</feature>
<dbReference type="InterPro" id="IPR030389">
    <property type="entry name" value="G_FEOB_dom"/>
</dbReference>
<feature type="transmembrane region" description="Helical" evidence="1">
    <location>
        <begin position="194"/>
        <end position="223"/>
    </location>
</feature>
<dbReference type="InterPro" id="IPR027417">
    <property type="entry name" value="P-loop_NTPase"/>
</dbReference>
<evidence type="ECO:0000313" key="4">
    <source>
        <dbReference type="Proteomes" id="UP000229307"/>
    </source>
</evidence>
<dbReference type="Proteomes" id="UP000229307">
    <property type="component" value="Unassembled WGS sequence"/>
</dbReference>
<dbReference type="Gene3D" id="3.40.50.300">
    <property type="entry name" value="P-loop containing nucleotide triphosphate hydrolases"/>
    <property type="match status" value="1"/>
</dbReference>
<name>A0A2M7S6G2_9BACT</name>
<comment type="caution">
    <text evidence="3">The sequence shown here is derived from an EMBL/GenBank/DDBJ whole genome shotgun (WGS) entry which is preliminary data.</text>
</comment>
<accession>A0A2M7S6G2</accession>
<dbReference type="GO" id="GO:0005525">
    <property type="term" value="F:GTP binding"/>
    <property type="evidence" value="ECO:0007669"/>
    <property type="project" value="InterPro"/>
</dbReference>